<gene>
    <name evidence="10" type="ORF">AWW68_06785</name>
</gene>
<name>A0A150XIB2_9BACT</name>
<dbReference type="SUPFAM" id="SSF82861">
    <property type="entry name" value="Mechanosensitive channel protein MscS (YggB), transmembrane region"/>
    <property type="match status" value="1"/>
</dbReference>
<dbReference type="OrthoDB" id="1522493at2"/>
<evidence type="ECO:0000256" key="1">
    <source>
        <dbReference type="ARBA" id="ARBA00004651"/>
    </source>
</evidence>
<keyword evidence="5 7" id="KW-1133">Transmembrane helix</keyword>
<evidence type="ECO:0000259" key="9">
    <source>
        <dbReference type="Pfam" id="PF21082"/>
    </source>
</evidence>
<dbReference type="Pfam" id="PF00924">
    <property type="entry name" value="MS_channel_2nd"/>
    <property type="match status" value="1"/>
</dbReference>
<dbReference type="InterPro" id="IPR011014">
    <property type="entry name" value="MscS_channel_TM-2"/>
</dbReference>
<dbReference type="InterPro" id="IPR010920">
    <property type="entry name" value="LSM_dom_sf"/>
</dbReference>
<evidence type="ECO:0000313" key="10">
    <source>
        <dbReference type="EMBL" id="KYG78468.1"/>
    </source>
</evidence>
<keyword evidence="3" id="KW-1003">Cell membrane</keyword>
<dbReference type="SUPFAM" id="SSF82689">
    <property type="entry name" value="Mechanosensitive channel protein MscS (YggB), C-terminal domain"/>
    <property type="match status" value="1"/>
</dbReference>
<dbReference type="InterPro" id="IPR006686">
    <property type="entry name" value="MscS_channel_CS"/>
</dbReference>
<evidence type="ECO:0000259" key="8">
    <source>
        <dbReference type="Pfam" id="PF00924"/>
    </source>
</evidence>
<feature type="transmembrane region" description="Helical" evidence="7">
    <location>
        <begin position="20"/>
        <end position="40"/>
    </location>
</feature>
<feature type="transmembrane region" description="Helical" evidence="7">
    <location>
        <begin position="84"/>
        <end position="105"/>
    </location>
</feature>
<dbReference type="STRING" id="333140.AWW68_06785"/>
<comment type="similarity">
    <text evidence="2">Belongs to the MscS (TC 1.A.23) family.</text>
</comment>
<dbReference type="GO" id="GO:0008381">
    <property type="term" value="F:mechanosensitive monoatomic ion channel activity"/>
    <property type="evidence" value="ECO:0007669"/>
    <property type="project" value="InterPro"/>
</dbReference>
<dbReference type="Gene3D" id="3.30.70.100">
    <property type="match status" value="1"/>
</dbReference>
<evidence type="ECO:0000256" key="6">
    <source>
        <dbReference type="ARBA" id="ARBA00023136"/>
    </source>
</evidence>
<dbReference type="RefSeq" id="WP_068218300.1">
    <property type="nucleotide sequence ID" value="NZ_LRPC01000001.1"/>
</dbReference>
<evidence type="ECO:0000256" key="3">
    <source>
        <dbReference type="ARBA" id="ARBA00022475"/>
    </source>
</evidence>
<comment type="caution">
    <text evidence="10">The sequence shown here is derived from an EMBL/GenBank/DDBJ whole genome shotgun (WGS) entry which is preliminary data.</text>
</comment>
<evidence type="ECO:0000256" key="4">
    <source>
        <dbReference type="ARBA" id="ARBA00022692"/>
    </source>
</evidence>
<dbReference type="InterPro" id="IPR045275">
    <property type="entry name" value="MscS_archaea/bacteria_type"/>
</dbReference>
<accession>A0A150XIB2</accession>
<dbReference type="PROSITE" id="PS01246">
    <property type="entry name" value="UPF0003"/>
    <property type="match status" value="1"/>
</dbReference>
<dbReference type="Pfam" id="PF21082">
    <property type="entry name" value="MS_channel_3rd"/>
    <property type="match status" value="1"/>
</dbReference>
<evidence type="ECO:0000256" key="7">
    <source>
        <dbReference type="SAM" id="Phobius"/>
    </source>
</evidence>
<comment type="subcellular location">
    <subcellularLocation>
        <location evidence="1">Cell membrane</location>
        <topology evidence="1">Multi-pass membrane protein</topology>
    </subcellularLocation>
</comment>
<sequence>MNEKLQIAFDNFWSNVLENAPSILIGFGLLIIFILIGYGLQSLIKRRLIKRLNDQLLTNFIARIVFLIFLIIGLTSFLNEVGWSKAASSLLAGAGVSALIIGFAFKDIGENFLAGFFLAFSRPFSIGDIIEIDGMTGTVRALNFRSTHVRTFDGRDVFVPNASLIKNMLTNFTRDGLMRHNFIIGIDYGDDLVKANKVVLDELSKLNGLVHAEGMEPFVVIQEFGTSTINLNIHFWTNSHDFEGSVLQLKSEVMRLTVDRLTKEGFSMPADIVELKIYKPEYAIPVTVSGKIEQDNLKGKV</sequence>
<evidence type="ECO:0008006" key="12">
    <source>
        <dbReference type="Google" id="ProtNLM"/>
    </source>
</evidence>
<keyword evidence="4 7" id="KW-0812">Transmembrane</keyword>
<keyword evidence="11" id="KW-1185">Reference proteome</keyword>
<reference evidence="10 11" key="1">
    <citation type="submission" date="2016-01" db="EMBL/GenBank/DDBJ databases">
        <title>Genome sequencing of Roseivirga spongicola UST030701-084.</title>
        <authorList>
            <person name="Selvaratnam C."/>
            <person name="Thevarajoo S."/>
            <person name="Goh K.M."/>
            <person name="Ee R."/>
            <person name="Chan K.-G."/>
            <person name="Chong C.S."/>
        </authorList>
    </citation>
    <scope>NUCLEOTIDE SEQUENCE [LARGE SCALE GENOMIC DNA]</scope>
    <source>
        <strain evidence="10 11">UST030701-084</strain>
    </source>
</reference>
<evidence type="ECO:0000256" key="5">
    <source>
        <dbReference type="ARBA" id="ARBA00022989"/>
    </source>
</evidence>
<dbReference type="EMBL" id="LRPC01000001">
    <property type="protein sequence ID" value="KYG78468.1"/>
    <property type="molecule type" value="Genomic_DNA"/>
</dbReference>
<dbReference type="AlphaFoldDB" id="A0A150XIB2"/>
<dbReference type="Gene3D" id="2.30.30.60">
    <property type="match status" value="1"/>
</dbReference>
<dbReference type="PANTHER" id="PTHR30221">
    <property type="entry name" value="SMALL-CONDUCTANCE MECHANOSENSITIVE CHANNEL"/>
    <property type="match status" value="1"/>
</dbReference>
<proteinExistence type="inferred from homology"/>
<evidence type="ECO:0000256" key="2">
    <source>
        <dbReference type="ARBA" id="ARBA00008017"/>
    </source>
</evidence>
<dbReference type="PANTHER" id="PTHR30221:SF1">
    <property type="entry name" value="SMALL-CONDUCTANCE MECHANOSENSITIVE CHANNEL"/>
    <property type="match status" value="1"/>
</dbReference>
<dbReference type="InterPro" id="IPR006685">
    <property type="entry name" value="MscS_channel_2nd"/>
</dbReference>
<dbReference type="Proteomes" id="UP000075606">
    <property type="component" value="Unassembled WGS sequence"/>
</dbReference>
<dbReference type="GO" id="GO:0005886">
    <property type="term" value="C:plasma membrane"/>
    <property type="evidence" value="ECO:0007669"/>
    <property type="project" value="UniProtKB-SubCell"/>
</dbReference>
<organism evidence="10 11">
    <name type="scientific">Roseivirga spongicola</name>
    <dbReference type="NCBI Taxonomy" id="333140"/>
    <lineage>
        <taxon>Bacteria</taxon>
        <taxon>Pseudomonadati</taxon>
        <taxon>Bacteroidota</taxon>
        <taxon>Cytophagia</taxon>
        <taxon>Cytophagales</taxon>
        <taxon>Roseivirgaceae</taxon>
        <taxon>Roseivirga</taxon>
    </lineage>
</organism>
<feature type="domain" description="Mechanosensitive ion channel MscS" evidence="8">
    <location>
        <begin position="110"/>
        <end position="174"/>
    </location>
</feature>
<evidence type="ECO:0000313" key="11">
    <source>
        <dbReference type="Proteomes" id="UP000075606"/>
    </source>
</evidence>
<protein>
    <recommendedName>
        <fullName evidence="12">Mechanosensitive ion channel protein MscS</fullName>
    </recommendedName>
</protein>
<dbReference type="InterPro" id="IPR011066">
    <property type="entry name" value="MscS_channel_C_sf"/>
</dbReference>
<keyword evidence="6 7" id="KW-0472">Membrane</keyword>
<dbReference type="Gene3D" id="1.10.287.1260">
    <property type="match status" value="1"/>
</dbReference>
<dbReference type="InterPro" id="IPR023408">
    <property type="entry name" value="MscS_beta-dom_sf"/>
</dbReference>
<dbReference type="InterPro" id="IPR049278">
    <property type="entry name" value="MS_channel_C"/>
</dbReference>
<feature type="domain" description="Mechanosensitive ion channel MscS C-terminal" evidence="9">
    <location>
        <begin position="181"/>
        <end position="265"/>
    </location>
</feature>
<dbReference type="SUPFAM" id="SSF50182">
    <property type="entry name" value="Sm-like ribonucleoproteins"/>
    <property type="match status" value="1"/>
</dbReference>
<feature type="transmembrane region" description="Helical" evidence="7">
    <location>
        <begin position="60"/>
        <end position="78"/>
    </location>
</feature>